<evidence type="ECO:0000256" key="2">
    <source>
        <dbReference type="SAM" id="Phobius"/>
    </source>
</evidence>
<feature type="region of interest" description="Disordered" evidence="1">
    <location>
        <begin position="1"/>
        <end position="22"/>
    </location>
</feature>
<evidence type="ECO:0000256" key="1">
    <source>
        <dbReference type="SAM" id="MobiDB-lite"/>
    </source>
</evidence>
<evidence type="ECO:0000313" key="4">
    <source>
        <dbReference type="Proteomes" id="UP000825002"/>
    </source>
</evidence>
<keyword evidence="2" id="KW-1133">Transmembrane helix</keyword>
<sequence>MPRRRSSFKSAKSLKTRGKSKRTNQNVGIVPVAPLFPSAVVNTSETLRHAQSIDYLPGPRMVLKGTTVSFYDIACSGYSCGVHLNVTLLSLTFIVAMILMKYDVFIDMSHCSKRYVLEWSQTLSRVTRAVGQSVSHRSPIMNASLDHSSAHYSFIINDLAAPRFTQTYGPTAIARQYMHFLSHYDVVAVNWCCEQPNSRVATG</sequence>
<dbReference type="Proteomes" id="UP000825002">
    <property type="component" value="Unassembled WGS sequence"/>
</dbReference>
<keyword evidence="2" id="KW-0812">Transmembrane</keyword>
<proteinExistence type="predicted"/>
<feature type="non-terminal residue" evidence="3">
    <location>
        <position position="203"/>
    </location>
</feature>
<reference evidence="3 4" key="1">
    <citation type="submission" date="2020-10" db="EMBL/GenBank/DDBJ databases">
        <authorList>
            <person name="Klimov P.B."/>
            <person name="Dyachkov S.M."/>
            <person name="Chetverikov P.E."/>
        </authorList>
    </citation>
    <scope>NUCLEOTIDE SEQUENCE [LARGE SCALE GENOMIC DNA]</scope>
    <source>
        <strain evidence="3">BMOC 18-1129-001#AD2665</strain>
        <tissue evidence="3">Entire mites</tissue>
    </source>
</reference>
<keyword evidence="2" id="KW-0472">Membrane</keyword>
<feature type="transmembrane region" description="Helical" evidence="2">
    <location>
        <begin position="86"/>
        <end position="104"/>
    </location>
</feature>
<protein>
    <submittedName>
        <fullName evidence="3">Uncharacterized protein</fullName>
    </submittedName>
</protein>
<comment type="caution">
    <text evidence="3">The sequence shown here is derived from an EMBL/GenBank/DDBJ whole genome shotgun (WGS) entry which is preliminary data.</text>
</comment>
<dbReference type="EMBL" id="JAIFTH010000024">
    <property type="protein sequence ID" value="KAG9511177.1"/>
    <property type="molecule type" value="Genomic_DNA"/>
</dbReference>
<evidence type="ECO:0000313" key="3">
    <source>
        <dbReference type="EMBL" id="KAG9511177.1"/>
    </source>
</evidence>
<name>A0ABQ7SCP3_9ACAR</name>
<keyword evidence="4" id="KW-1185">Reference proteome</keyword>
<accession>A0ABQ7SCP3</accession>
<gene>
    <name evidence="3" type="ORF">GZH46_00263</name>
</gene>
<organism evidence="3 4">
    <name type="scientific">Fragariocoptes setiger</name>
    <dbReference type="NCBI Taxonomy" id="1670756"/>
    <lineage>
        <taxon>Eukaryota</taxon>
        <taxon>Metazoa</taxon>
        <taxon>Ecdysozoa</taxon>
        <taxon>Arthropoda</taxon>
        <taxon>Chelicerata</taxon>
        <taxon>Arachnida</taxon>
        <taxon>Acari</taxon>
        <taxon>Acariformes</taxon>
        <taxon>Trombidiformes</taxon>
        <taxon>Prostigmata</taxon>
        <taxon>Eupodina</taxon>
        <taxon>Eriophyoidea</taxon>
        <taxon>Phytoptidae</taxon>
        <taxon>Fragariocoptes</taxon>
    </lineage>
</organism>